<gene>
    <name evidence="5" type="ORF">B4U79_17939</name>
</gene>
<proteinExistence type="predicted"/>
<dbReference type="Gene3D" id="1.20.1250.20">
    <property type="entry name" value="MFS general substrate transporter like domains"/>
    <property type="match status" value="1"/>
</dbReference>
<reference evidence="5 6" key="1">
    <citation type="journal article" date="2018" name="Gigascience">
        <title>Genomes of trombidid mites reveal novel predicted allergens and laterally-transferred genes associated with secondary metabolism.</title>
        <authorList>
            <person name="Dong X."/>
            <person name="Chaisiri K."/>
            <person name="Xia D."/>
            <person name="Armstrong S.D."/>
            <person name="Fang Y."/>
            <person name="Donnelly M.J."/>
            <person name="Kadowaki T."/>
            <person name="McGarry J.W."/>
            <person name="Darby A.C."/>
            <person name="Makepeace B.L."/>
        </authorList>
    </citation>
    <scope>NUCLEOTIDE SEQUENCE [LARGE SCALE GENOMIC DNA]</scope>
    <source>
        <strain evidence="5">UoL-WK</strain>
    </source>
</reference>
<keyword evidence="3 4" id="KW-0472">Membrane</keyword>
<feature type="transmembrane region" description="Helical" evidence="4">
    <location>
        <begin position="70"/>
        <end position="88"/>
    </location>
</feature>
<dbReference type="SUPFAM" id="SSF103473">
    <property type="entry name" value="MFS general substrate transporter"/>
    <property type="match status" value="1"/>
</dbReference>
<feature type="transmembrane region" description="Helical" evidence="4">
    <location>
        <begin position="113"/>
        <end position="134"/>
    </location>
</feature>
<dbReference type="AlphaFoldDB" id="A0A3S3P8D9"/>
<keyword evidence="5" id="KW-0762">Sugar transport</keyword>
<dbReference type="STRING" id="1965070.A0A3S3P8D9"/>
<evidence type="ECO:0000313" key="5">
    <source>
        <dbReference type="EMBL" id="RWS14402.1"/>
    </source>
</evidence>
<protein>
    <submittedName>
        <fullName evidence="5">Sodium-dependent glucose transporter 1-like protein</fullName>
    </submittedName>
</protein>
<evidence type="ECO:0000256" key="3">
    <source>
        <dbReference type="ARBA" id="ARBA00023136"/>
    </source>
</evidence>
<dbReference type="EMBL" id="NCKU01000733">
    <property type="protein sequence ID" value="RWS14402.1"/>
    <property type="molecule type" value="Genomic_DNA"/>
</dbReference>
<evidence type="ECO:0000256" key="2">
    <source>
        <dbReference type="ARBA" id="ARBA00022989"/>
    </source>
</evidence>
<evidence type="ECO:0000256" key="1">
    <source>
        <dbReference type="ARBA" id="ARBA00022692"/>
    </source>
</evidence>
<accession>A0A3S3P8D9</accession>
<dbReference type="Proteomes" id="UP000285301">
    <property type="component" value="Unassembled WGS sequence"/>
</dbReference>
<feature type="transmembrane region" description="Helical" evidence="4">
    <location>
        <begin position="6"/>
        <end position="29"/>
    </location>
</feature>
<dbReference type="InterPro" id="IPR011701">
    <property type="entry name" value="MFS"/>
</dbReference>
<organism evidence="5 6">
    <name type="scientific">Dinothrombium tinctorium</name>
    <dbReference type="NCBI Taxonomy" id="1965070"/>
    <lineage>
        <taxon>Eukaryota</taxon>
        <taxon>Metazoa</taxon>
        <taxon>Ecdysozoa</taxon>
        <taxon>Arthropoda</taxon>
        <taxon>Chelicerata</taxon>
        <taxon>Arachnida</taxon>
        <taxon>Acari</taxon>
        <taxon>Acariformes</taxon>
        <taxon>Trombidiformes</taxon>
        <taxon>Prostigmata</taxon>
        <taxon>Anystina</taxon>
        <taxon>Parasitengona</taxon>
        <taxon>Trombidioidea</taxon>
        <taxon>Trombidiidae</taxon>
        <taxon>Dinothrombium</taxon>
    </lineage>
</organism>
<name>A0A3S3P8D9_9ACAR</name>
<feature type="transmembrane region" description="Helical" evidence="4">
    <location>
        <begin position="168"/>
        <end position="190"/>
    </location>
</feature>
<keyword evidence="5" id="KW-0813">Transport</keyword>
<comment type="caution">
    <text evidence="5">The sequence shown here is derived from an EMBL/GenBank/DDBJ whole genome shotgun (WGS) entry which is preliminary data.</text>
</comment>
<dbReference type="PANTHER" id="PTHR23121:SF9">
    <property type="entry name" value="SODIUM-DEPENDENT GLUCOSE TRANSPORTER 1"/>
    <property type="match status" value="1"/>
</dbReference>
<dbReference type="OrthoDB" id="6503813at2759"/>
<keyword evidence="1 4" id="KW-0812">Transmembrane</keyword>
<dbReference type="InterPro" id="IPR036259">
    <property type="entry name" value="MFS_trans_sf"/>
</dbReference>
<dbReference type="Pfam" id="PF07690">
    <property type="entry name" value="MFS_1"/>
    <property type="match status" value="1"/>
</dbReference>
<keyword evidence="6" id="KW-1185">Reference proteome</keyword>
<dbReference type="GO" id="GO:0022857">
    <property type="term" value="F:transmembrane transporter activity"/>
    <property type="evidence" value="ECO:0007669"/>
    <property type="project" value="InterPro"/>
</dbReference>
<dbReference type="PANTHER" id="PTHR23121">
    <property type="entry name" value="SODIUM-DEPENDENT GLUCOSE TRANSPORTER 1"/>
    <property type="match status" value="1"/>
</dbReference>
<keyword evidence="2 4" id="KW-1133">Transmembrane helix</keyword>
<sequence length="221" mass="24830">MHSTQHNLAILYLIVSCTAIITFTALLLLEICKPYKKPKRSLGGKNQIQTKNINVDEAESLVHIDLPRSYYIIFVLLSCLLLCAWGTIESNTLTYLPTFLHYTNLALSTKESALMVSTCNLIYLACRLLSIALASRLKPLAMLYTSFTILLFGSIFMLFFGLETIKNLWISIVLVSLGCSWNFPAIFSLIEERIDVTNSIGGLFIFSTSIFGKKLLLKNEK</sequence>
<feature type="transmembrane region" description="Helical" evidence="4">
    <location>
        <begin position="141"/>
        <end position="162"/>
    </location>
</feature>
<evidence type="ECO:0000256" key="4">
    <source>
        <dbReference type="SAM" id="Phobius"/>
    </source>
</evidence>
<evidence type="ECO:0000313" key="6">
    <source>
        <dbReference type="Proteomes" id="UP000285301"/>
    </source>
</evidence>